<accession>A0A5A7PEM0</accession>
<dbReference type="PANTHER" id="PTHR46929:SF3">
    <property type="entry name" value="MYB_SANT-LIKE DOMAIN-CONTAINING PROTEIN"/>
    <property type="match status" value="1"/>
</dbReference>
<dbReference type="Pfam" id="PF26138">
    <property type="entry name" value="DUF8040"/>
    <property type="match status" value="1"/>
</dbReference>
<keyword evidence="2" id="KW-0472">Membrane</keyword>
<comment type="caution">
    <text evidence="5">The sequence shown here is derived from an EMBL/GenBank/DDBJ whole genome shotgun (WGS) entry which is preliminary data.</text>
</comment>
<evidence type="ECO:0000313" key="6">
    <source>
        <dbReference type="Proteomes" id="UP000325081"/>
    </source>
</evidence>
<evidence type="ECO:0000313" key="5">
    <source>
        <dbReference type="EMBL" id="GER31124.1"/>
    </source>
</evidence>
<evidence type="ECO:0000256" key="1">
    <source>
        <dbReference type="SAM" id="MobiDB-lite"/>
    </source>
</evidence>
<dbReference type="AlphaFoldDB" id="A0A5A7PEM0"/>
<evidence type="ECO:0000259" key="4">
    <source>
        <dbReference type="Pfam" id="PF26138"/>
    </source>
</evidence>
<dbReference type="InterPro" id="IPR024752">
    <property type="entry name" value="Myb/SANT-like_dom"/>
</dbReference>
<dbReference type="EMBL" id="BKCP01004428">
    <property type="protein sequence ID" value="GER31124.1"/>
    <property type="molecule type" value="Genomic_DNA"/>
</dbReference>
<dbReference type="OrthoDB" id="1749128at2759"/>
<gene>
    <name evidence="5" type="ORF">STAS_07113</name>
</gene>
<reference evidence="6" key="1">
    <citation type="journal article" date="2019" name="Curr. Biol.">
        <title>Genome Sequence of Striga asiatica Provides Insight into the Evolution of Plant Parasitism.</title>
        <authorList>
            <person name="Yoshida S."/>
            <person name="Kim S."/>
            <person name="Wafula E.K."/>
            <person name="Tanskanen J."/>
            <person name="Kim Y.M."/>
            <person name="Honaas L."/>
            <person name="Yang Z."/>
            <person name="Spallek T."/>
            <person name="Conn C.E."/>
            <person name="Ichihashi Y."/>
            <person name="Cheong K."/>
            <person name="Cui S."/>
            <person name="Der J.P."/>
            <person name="Gundlach H."/>
            <person name="Jiao Y."/>
            <person name="Hori C."/>
            <person name="Ishida J.K."/>
            <person name="Kasahara H."/>
            <person name="Kiba T."/>
            <person name="Kim M.S."/>
            <person name="Koo N."/>
            <person name="Laohavisit A."/>
            <person name="Lee Y.H."/>
            <person name="Lumba S."/>
            <person name="McCourt P."/>
            <person name="Mortimer J.C."/>
            <person name="Mutuku J.M."/>
            <person name="Nomura T."/>
            <person name="Sasaki-Sekimoto Y."/>
            <person name="Seto Y."/>
            <person name="Wang Y."/>
            <person name="Wakatake T."/>
            <person name="Sakakibara H."/>
            <person name="Demura T."/>
            <person name="Yamaguchi S."/>
            <person name="Yoneyama K."/>
            <person name="Manabe R.I."/>
            <person name="Nelson D.C."/>
            <person name="Schulman A.H."/>
            <person name="Timko M.P."/>
            <person name="dePamphilis C.W."/>
            <person name="Choi D."/>
            <person name="Shirasu K."/>
        </authorList>
    </citation>
    <scope>NUCLEOTIDE SEQUENCE [LARGE SCALE GENOMIC DNA]</scope>
    <source>
        <strain evidence="6">cv. UVA1</strain>
    </source>
</reference>
<feature type="transmembrane region" description="Helical" evidence="2">
    <location>
        <begin position="33"/>
        <end position="51"/>
    </location>
</feature>
<dbReference type="Proteomes" id="UP000325081">
    <property type="component" value="Unassembled WGS sequence"/>
</dbReference>
<evidence type="ECO:0000259" key="3">
    <source>
        <dbReference type="Pfam" id="PF12776"/>
    </source>
</evidence>
<keyword evidence="2" id="KW-0812">Transmembrane</keyword>
<feature type="domain" description="DUF8040" evidence="4">
    <location>
        <begin position="71"/>
        <end position="140"/>
    </location>
</feature>
<feature type="region of interest" description="Disordered" evidence="1">
    <location>
        <begin position="1"/>
        <end position="24"/>
    </location>
</feature>
<name>A0A5A7PEM0_STRAF</name>
<feature type="domain" description="Myb/SANT-like" evidence="3">
    <location>
        <begin position="231"/>
        <end position="330"/>
    </location>
</feature>
<feature type="transmembrane region" description="Helical" evidence="2">
    <location>
        <begin position="158"/>
        <end position="179"/>
    </location>
</feature>
<feature type="non-terminal residue" evidence="5">
    <location>
        <position position="467"/>
    </location>
</feature>
<proteinExistence type="predicted"/>
<evidence type="ECO:0000256" key="2">
    <source>
        <dbReference type="SAM" id="Phobius"/>
    </source>
</evidence>
<organism evidence="5 6">
    <name type="scientific">Striga asiatica</name>
    <name type="common">Asiatic witchweed</name>
    <name type="synonym">Buchnera asiatica</name>
    <dbReference type="NCBI Taxonomy" id="4170"/>
    <lineage>
        <taxon>Eukaryota</taxon>
        <taxon>Viridiplantae</taxon>
        <taxon>Streptophyta</taxon>
        <taxon>Embryophyta</taxon>
        <taxon>Tracheophyta</taxon>
        <taxon>Spermatophyta</taxon>
        <taxon>Magnoliopsida</taxon>
        <taxon>eudicotyledons</taxon>
        <taxon>Gunneridae</taxon>
        <taxon>Pentapetalae</taxon>
        <taxon>asterids</taxon>
        <taxon>lamiids</taxon>
        <taxon>Lamiales</taxon>
        <taxon>Orobanchaceae</taxon>
        <taxon>Buchnereae</taxon>
        <taxon>Striga</taxon>
    </lineage>
</organism>
<keyword evidence="2" id="KW-1133">Transmembrane helix</keyword>
<sequence length="467" mass="53206">MTSRGGIDVGLMDNGSRKRRREDVENDEEESDIIVLLLISLVAVLGSWYHNKYFIKEVPMKNDVRAQRREIWMRSLCRDPTCFKQLRLNVHTFNKLCDVLQNEGGLVVSRNVTIKEIVAIFLHILAHDQKNSTTTSIFARNKVMDYIMRGMQGDGDGLRYLSKILTICCQLIIFIILAINDNESMNHKMKKVTKASMSINTKTSKRSFSDYGASTDHVAAVEVKHKQSYVSWNKEIDSHLAFILTEQMALGHKCDVDTWKPQSLHAAVTYLNAKLHLNLTKDNIKNRLKSWKKHFNVVSDIQTNQSGFSWDEDKKMIVVTSDESSSWATYVESHPDAKAMQNKMIENWDDIVLLCGRDRATGQNVETFQEGSEAMDEDVDIEEDLAPSSDFRARARTTKYLARKKQEEKPSGIEIHEVVSVIPGITSEEVFKVILRDRYKDCFRIQIGMASPPASGMTHGLTHTLQA</sequence>
<dbReference type="InterPro" id="IPR058353">
    <property type="entry name" value="DUF8040"/>
</dbReference>
<dbReference type="Pfam" id="PF12776">
    <property type="entry name" value="Myb_DNA-bind_3"/>
    <property type="match status" value="1"/>
</dbReference>
<dbReference type="PANTHER" id="PTHR46929">
    <property type="entry name" value="EXPRESSED PROTEIN"/>
    <property type="match status" value="1"/>
</dbReference>
<keyword evidence="6" id="KW-1185">Reference proteome</keyword>
<protein>
    <submittedName>
        <fullName evidence="5">RNA-binding protein</fullName>
    </submittedName>
</protein>